<sequence length="151" mass="18132">MDMPKLREKRVSCLPMLILRRTILQSLQTNQMMRLQMAHPKVDNVTMYILEMLEEKMTVMLMMKARRVLTGHLTKVIMPQKMEMCLPVSQVMVRIAPLRMETMIRMAIRPRVRARLKEWQMHMKMEMEYHCLLQNIFCTQLSHLQSMLLEL</sequence>
<proteinExistence type="predicted"/>
<organism evidence="1">
    <name type="scientific">Opuntia streptacantha</name>
    <name type="common">Prickly pear cactus</name>
    <name type="synonym">Opuntia cardona</name>
    <dbReference type="NCBI Taxonomy" id="393608"/>
    <lineage>
        <taxon>Eukaryota</taxon>
        <taxon>Viridiplantae</taxon>
        <taxon>Streptophyta</taxon>
        <taxon>Embryophyta</taxon>
        <taxon>Tracheophyta</taxon>
        <taxon>Spermatophyta</taxon>
        <taxon>Magnoliopsida</taxon>
        <taxon>eudicotyledons</taxon>
        <taxon>Gunneridae</taxon>
        <taxon>Pentapetalae</taxon>
        <taxon>Caryophyllales</taxon>
        <taxon>Cactineae</taxon>
        <taxon>Cactaceae</taxon>
        <taxon>Opuntioideae</taxon>
        <taxon>Opuntia</taxon>
    </lineage>
</organism>
<reference evidence="1" key="2">
    <citation type="submission" date="2020-07" db="EMBL/GenBank/DDBJ databases">
        <authorList>
            <person name="Vera ALvarez R."/>
            <person name="Arias-Moreno D.M."/>
            <person name="Jimenez-Jacinto V."/>
            <person name="Jimenez-Bremont J.F."/>
            <person name="Swaminathan K."/>
            <person name="Moose S.P."/>
            <person name="Guerrero-Gonzalez M.L."/>
            <person name="Marino-Ramirez L."/>
            <person name="Landsman D."/>
            <person name="Rodriguez-Kessler M."/>
            <person name="Delgado-Sanchez P."/>
        </authorList>
    </citation>
    <scope>NUCLEOTIDE SEQUENCE</scope>
    <source>
        <tissue evidence="1">Cladode</tissue>
    </source>
</reference>
<dbReference type="EMBL" id="GISG01259225">
    <property type="protein sequence ID" value="MBA4673525.1"/>
    <property type="molecule type" value="Transcribed_RNA"/>
</dbReference>
<name>A0A7C9EV34_OPUST</name>
<reference evidence="1" key="1">
    <citation type="journal article" date="2013" name="J. Plant Res.">
        <title>Effect of fungi and light on seed germination of three Opuntia species from semiarid lands of central Mexico.</title>
        <authorList>
            <person name="Delgado-Sanchez P."/>
            <person name="Jimenez-Bremont J.F."/>
            <person name="Guerrero-Gonzalez Mde L."/>
            <person name="Flores J."/>
        </authorList>
    </citation>
    <scope>NUCLEOTIDE SEQUENCE</scope>
    <source>
        <tissue evidence="1">Cladode</tissue>
    </source>
</reference>
<dbReference type="AlphaFoldDB" id="A0A7C9EV34"/>
<accession>A0A7C9EV34</accession>
<evidence type="ECO:0000313" key="1">
    <source>
        <dbReference type="EMBL" id="MBA4673525.1"/>
    </source>
</evidence>
<protein>
    <submittedName>
        <fullName evidence="1">Uncharacterized protein</fullName>
    </submittedName>
</protein>